<feature type="active site" evidence="5">
    <location>
        <position position="143"/>
    </location>
</feature>
<proteinExistence type="predicted"/>
<dbReference type="PANTHER" id="PTHR10127:SF802">
    <property type="entry name" value="ZINC METALLOPROTEINASE NAS-10"/>
    <property type="match status" value="1"/>
</dbReference>
<evidence type="ECO:0000256" key="6">
    <source>
        <dbReference type="RuleBase" id="RU361183"/>
    </source>
</evidence>
<keyword evidence="5 6" id="KW-0378">Hydrolase</keyword>
<feature type="binding site" evidence="5">
    <location>
        <position position="146"/>
    </location>
    <ligand>
        <name>Zn(2+)</name>
        <dbReference type="ChEBI" id="CHEBI:29105"/>
        <note>catalytic</note>
    </ligand>
</feature>
<dbReference type="PROSITE" id="PS00022">
    <property type="entry name" value="EGF_1"/>
    <property type="match status" value="1"/>
</dbReference>
<comment type="caution">
    <text evidence="5">Lacks conserved residue(s) required for the propagation of feature annotation.</text>
</comment>
<dbReference type="EC" id="3.4.24.-" evidence="6"/>
<keyword evidence="8" id="KW-1185">Reference proteome</keyword>
<dbReference type="GO" id="GO:0004222">
    <property type="term" value="F:metalloendopeptidase activity"/>
    <property type="evidence" value="ECO:0007669"/>
    <property type="project" value="UniProtKB-UniRule"/>
</dbReference>
<keyword evidence="5 6" id="KW-0645">Protease</keyword>
<dbReference type="WBParaSite" id="PTRK_0000012600.1">
    <property type="protein sequence ID" value="PTRK_0000012600.1"/>
    <property type="gene ID" value="PTRK_0000012600"/>
</dbReference>
<dbReference type="PRINTS" id="PR00480">
    <property type="entry name" value="ASTACIN"/>
</dbReference>
<keyword evidence="1 5" id="KW-0479">Metal-binding</keyword>
<sequence length="367" mass="42308">SFARRNYRTCDESEIYLSANETSVNDETLDYETNSEDFISIKSVSKRSIYINKYTNWSSPIRYFIDRGLNKRKIKTVLAYFQKYTCLNFEDNSNYSILNSNLAYLNESFCSSLVGKYIENVDGDTDIYLTNACSNDFGVVAHETAHALGLSHEHQRFDRDNYIAINSSLIPDTYLESIMKKDKIDIYATFNISYDYGSIMHYPSKSSITNGEQFIYVKSISPLNKMLGQRFKLSFNDFKLLNHYYCVHKCDNFKQKCKNGGYLYWNNCTRCVCPKEYTGEDCSKPKNRSKNCTFNEYFANGNRTFFNSSGIGRCIHYINTTIGDRISVSLPFINTKNADICRTDIGLEVKYKNDKGTTGLCLCGNYK</sequence>
<dbReference type="PANTHER" id="PTHR10127">
    <property type="entry name" value="DISCOIDIN, CUB, EGF, LAMININ , AND ZINC METALLOPROTEASE DOMAIN CONTAINING"/>
    <property type="match status" value="1"/>
</dbReference>
<dbReference type="Pfam" id="PF01400">
    <property type="entry name" value="Astacin"/>
    <property type="match status" value="1"/>
</dbReference>
<dbReference type="SMART" id="SM00235">
    <property type="entry name" value="ZnMc"/>
    <property type="match status" value="1"/>
</dbReference>
<evidence type="ECO:0000256" key="5">
    <source>
        <dbReference type="PROSITE-ProRule" id="PRU01211"/>
    </source>
</evidence>
<name>A0A0N4Z096_PARTI</name>
<dbReference type="InterPro" id="IPR001506">
    <property type="entry name" value="Peptidase_M12A"/>
</dbReference>
<organism evidence="8 9">
    <name type="scientific">Parastrongyloides trichosuri</name>
    <name type="common">Possum-specific nematode worm</name>
    <dbReference type="NCBI Taxonomy" id="131310"/>
    <lineage>
        <taxon>Eukaryota</taxon>
        <taxon>Metazoa</taxon>
        <taxon>Ecdysozoa</taxon>
        <taxon>Nematoda</taxon>
        <taxon>Chromadorea</taxon>
        <taxon>Rhabditida</taxon>
        <taxon>Tylenchina</taxon>
        <taxon>Panagrolaimomorpha</taxon>
        <taxon>Strongyloidoidea</taxon>
        <taxon>Strongyloididae</taxon>
        <taxon>Parastrongyloides</taxon>
    </lineage>
</organism>
<evidence type="ECO:0000256" key="1">
    <source>
        <dbReference type="ARBA" id="ARBA00022723"/>
    </source>
</evidence>
<dbReference type="Proteomes" id="UP000038045">
    <property type="component" value="Unplaced"/>
</dbReference>
<protein>
    <recommendedName>
        <fullName evidence="6">Metalloendopeptidase</fullName>
        <ecNumber evidence="6">3.4.24.-</ecNumber>
    </recommendedName>
</protein>
<evidence type="ECO:0000313" key="8">
    <source>
        <dbReference type="Proteomes" id="UP000038045"/>
    </source>
</evidence>
<evidence type="ECO:0000256" key="3">
    <source>
        <dbReference type="ARBA" id="ARBA00023049"/>
    </source>
</evidence>
<keyword evidence="4" id="KW-1015">Disulfide bond</keyword>
<feature type="domain" description="Peptidase M12A" evidence="7">
    <location>
        <begin position="47"/>
        <end position="247"/>
    </location>
</feature>
<evidence type="ECO:0000259" key="7">
    <source>
        <dbReference type="PROSITE" id="PS51864"/>
    </source>
</evidence>
<dbReference type="Gene3D" id="3.40.390.10">
    <property type="entry name" value="Collagenase (Catalytic Domain)"/>
    <property type="match status" value="1"/>
</dbReference>
<feature type="binding site" evidence="5">
    <location>
        <position position="152"/>
    </location>
    <ligand>
        <name>Zn(2+)</name>
        <dbReference type="ChEBI" id="CHEBI:29105"/>
        <note>catalytic</note>
    </ligand>
</feature>
<dbReference type="GO" id="GO:0008270">
    <property type="term" value="F:zinc ion binding"/>
    <property type="evidence" value="ECO:0007669"/>
    <property type="project" value="UniProtKB-UniRule"/>
</dbReference>
<evidence type="ECO:0000256" key="4">
    <source>
        <dbReference type="ARBA" id="ARBA00023157"/>
    </source>
</evidence>
<evidence type="ECO:0000313" key="9">
    <source>
        <dbReference type="WBParaSite" id="PTRK_0000012600.1"/>
    </source>
</evidence>
<dbReference type="GO" id="GO:0006508">
    <property type="term" value="P:proteolysis"/>
    <property type="evidence" value="ECO:0007669"/>
    <property type="project" value="UniProtKB-KW"/>
</dbReference>
<evidence type="ECO:0000256" key="2">
    <source>
        <dbReference type="ARBA" id="ARBA00022833"/>
    </source>
</evidence>
<keyword evidence="2 5" id="KW-0862">Zinc</keyword>
<dbReference type="InterPro" id="IPR006026">
    <property type="entry name" value="Peptidase_Metallo"/>
</dbReference>
<dbReference type="InterPro" id="IPR024079">
    <property type="entry name" value="MetalloPept_cat_dom_sf"/>
</dbReference>
<keyword evidence="3 5" id="KW-0482">Metalloprotease</keyword>
<dbReference type="InterPro" id="IPR000742">
    <property type="entry name" value="EGF"/>
</dbReference>
<feature type="binding site" evidence="5">
    <location>
        <position position="142"/>
    </location>
    <ligand>
        <name>Zn(2+)</name>
        <dbReference type="ChEBI" id="CHEBI:29105"/>
        <note>catalytic</note>
    </ligand>
</feature>
<dbReference type="AlphaFoldDB" id="A0A0N4Z096"/>
<dbReference type="PROSITE" id="PS51864">
    <property type="entry name" value="ASTACIN"/>
    <property type="match status" value="1"/>
</dbReference>
<reference evidence="9" key="1">
    <citation type="submission" date="2017-02" db="UniProtKB">
        <authorList>
            <consortium name="WormBaseParasite"/>
        </authorList>
    </citation>
    <scope>IDENTIFICATION</scope>
</reference>
<dbReference type="SUPFAM" id="SSF55486">
    <property type="entry name" value="Metalloproteases ('zincins'), catalytic domain"/>
    <property type="match status" value="1"/>
</dbReference>
<comment type="cofactor">
    <cofactor evidence="5 6">
        <name>Zn(2+)</name>
        <dbReference type="ChEBI" id="CHEBI:29105"/>
    </cofactor>
    <text evidence="5 6">Binds 1 zinc ion per subunit.</text>
</comment>
<accession>A0A0N4Z096</accession>